<proteinExistence type="predicted"/>
<evidence type="ECO:0000313" key="2">
    <source>
        <dbReference type="Proteomes" id="UP000465778"/>
    </source>
</evidence>
<reference evidence="1 2" key="1">
    <citation type="journal article" date="2020" name="G3 (Bethesda)">
        <title>Whole Genome Sequencing and Comparative Genomics of Two Nematicidal Bacillus Strains Reveals a Wide Range of Possible Virulence Factors.</title>
        <authorList>
            <person name="Susic N."/>
            <person name="Janezic S."/>
            <person name="Rupnik M."/>
            <person name="Geric Stare B."/>
        </authorList>
    </citation>
    <scope>NUCLEOTIDE SEQUENCE [LARGE SCALE GENOMIC DNA]</scope>
    <source>
        <strain evidence="1 2">I-1582</strain>
    </source>
</reference>
<sequence length="42" mass="4962">MPRRLTARPAESKCPQWKSTGNIYEPKIINRELKELILFEGF</sequence>
<protein>
    <submittedName>
        <fullName evidence="1">Uncharacterized protein</fullName>
    </submittedName>
</protein>
<organism evidence="1 2">
    <name type="scientific">Cytobacillus firmus</name>
    <name type="common">Bacillus firmus</name>
    <dbReference type="NCBI Taxonomy" id="1399"/>
    <lineage>
        <taxon>Bacteria</taxon>
        <taxon>Bacillati</taxon>
        <taxon>Bacillota</taxon>
        <taxon>Bacilli</taxon>
        <taxon>Bacillales</taxon>
        <taxon>Bacillaceae</taxon>
        <taxon>Cytobacillus</taxon>
    </lineage>
</organism>
<name>A0A800MY91_CYTFI</name>
<gene>
    <name evidence="1" type="ORF">KIS1582_1706</name>
</gene>
<evidence type="ECO:0000313" key="1">
    <source>
        <dbReference type="EMBL" id="KAF0824490.1"/>
    </source>
</evidence>
<dbReference type="AlphaFoldDB" id="A0A800MY91"/>
<comment type="caution">
    <text evidence="1">The sequence shown here is derived from an EMBL/GenBank/DDBJ whole genome shotgun (WGS) entry which is preliminary data.</text>
</comment>
<accession>A0A800MY91</accession>
<dbReference type="Proteomes" id="UP000465778">
    <property type="component" value="Unassembled WGS sequence"/>
</dbReference>
<dbReference type="EMBL" id="VDEM01000014">
    <property type="protein sequence ID" value="KAF0824490.1"/>
    <property type="molecule type" value="Genomic_DNA"/>
</dbReference>